<evidence type="ECO:0000256" key="1">
    <source>
        <dbReference type="SAM" id="SignalP"/>
    </source>
</evidence>
<dbReference type="Gene3D" id="2.130.10.10">
    <property type="entry name" value="YVTN repeat-like/Quinoprotein amine dehydrogenase"/>
    <property type="match status" value="1"/>
</dbReference>
<dbReference type="Pfam" id="PF07433">
    <property type="entry name" value="DUF1513"/>
    <property type="match status" value="1"/>
</dbReference>
<gene>
    <name evidence="2" type="ORF">HCU74_10490</name>
</gene>
<dbReference type="Proteomes" id="UP000765845">
    <property type="component" value="Unassembled WGS sequence"/>
</dbReference>
<dbReference type="EMBL" id="JAAWWK010000003">
    <property type="protein sequence ID" value="NKI17851.1"/>
    <property type="molecule type" value="Genomic_DNA"/>
</dbReference>
<proteinExistence type="predicted"/>
<feature type="chain" id="PRO_5046128752" evidence="1">
    <location>
        <begin position="19"/>
        <end position="363"/>
    </location>
</feature>
<comment type="caution">
    <text evidence="2">The sequence shown here is derived from an EMBL/GenBank/DDBJ whole genome shotgun (WGS) entry which is preliminary data.</text>
</comment>
<sequence>MKLSTQLSLALAIPTAPALCASPRFSPVCSAANSRAGGHQLGVWQDNGWEFRLDAPLRGHDVCLHLQQREVVFFERRPGRYFYVVDGRSGRLHHRIAAQAGHHFYGHGIISADGRYLYTTENNAGTGGEGVIGVYDCQQDYRWLKHLDSGGIGPHELALMPGGEELVVAIGGLKTLPSHGRKTLNPDHLRPGLAYINLGTAQVSEFVDAPHPQLSLRHLDVSVDGDVIVGAQYQGPVPSGRALVYRHRRGGLLEALQANNSLPLLRDYVASVACDDKGKVLCSMPRDNLLTLWSINDGRFLQSWHLRDSAGACYDPRYEQFVVSNGRGQLMAAKPGHRDLLPLAYAPGVQWDNHLVILPEGWS</sequence>
<feature type="signal peptide" evidence="1">
    <location>
        <begin position="1"/>
        <end position="18"/>
    </location>
</feature>
<dbReference type="InterPro" id="IPR015943">
    <property type="entry name" value="WD40/YVTN_repeat-like_dom_sf"/>
</dbReference>
<dbReference type="InterPro" id="IPR008311">
    <property type="entry name" value="UCP028101"/>
</dbReference>
<protein>
    <submittedName>
        <fullName evidence="2">DUF1513 domain-containing protein</fullName>
    </submittedName>
</protein>
<accession>A0ABX1GG02</accession>
<dbReference type="PIRSF" id="PIRSF028101">
    <property type="entry name" value="UCP028101"/>
    <property type="match status" value="1"/>
</dbReference>
<keyword evidence="3" id="KW-1185">Reference proteome</keyword>
<organism evidence="2 3">
    <name type="scientific">Spongiibacter thalassae</name>
    <dbReference type="NCBI Taxonomy" id="2721624"/>
    <lineage>
        <taxon>Bacteria</taxon>
        <taxon>Pseudomonadati</taxon>
        <taxon>Pseudomonadota</taxon>
        <taxon>Gammaproteobacteria</taxon>
        <taxon>Cellvibrionales</taxon>
        <taxon>Spongiibacteraceae</taxon>
        <taxon>Spongiibacter</taxon>
    </lineage>
</organism>
<reference evidence="2 3" key="1">
    <citation type="submission" date="2020-04" db="EMBL/GenBank/DDBJ databases">
        <authorList>
            <person name="Yoon J."/>
        </authorList>
    </citation>
    <scope>NUCLEOTIDE SEQUENCE [LARGE SCALE GENOMIC DNA]</scope>
    <source>
        <strain evidence="2 3">KMU-166</strain>
    </source>
</reference>
<dbReference type="RefSeq" id="WP_168450388.1">
    <property type="nucleotide sequence ID" value="NZ_JAAWWK010000003.1"/>
</dbReference>
<evidence type="ECO:0000313" key="3">
    <source>
        <dbReference type="Proteomes" id="UP000765845"/>
    </source>
</evidence>
<keyword evidence="1" id="KW-0732">Signal</keyword>
<dbReference type="SUPFAM" id="SSF50969">
    <property type="entry name" value="YVTN repeat-like/Quinoprotein amine dehydrogenase"/>
    <property type="match status" value="1"/>
</dbReference>
<name>A0ABX1GG02_9GAMM</name>
<evidence type="ECO:0000313" key="2">
    <source>
        <dbReference type="EMBL" id="NKI17851.1"/>
    </source>
</evidence>
<dbReference type="InterPro" id="IPR011044">
    <property type="entry name" value="Quino_amine_DH_bsu"/>
</dbReference>